<dbReference type="EMBL" id="BARU01018442">
    <property type="protein sequence ID" value="GAH56545.1"/>
    <property type="molecule type" value="Genomic_DNA"/>
</dbReference>
<feature type="non-terminal residue" evidence="1">
    <location>
        <position position="1"/>
    </location>
</feature>
<reference evidence="1" key="1">
    <citation type="journal article" date="2014" name="Front. Microbiol.">
        <title>High frequency of phylogenetically diverse reductive dehalogenase-homologous genes in deep subseafloor sedimentary metagenomes.</title>
        <authorList>
            <person name="Kawai M."/>
            <person name="Futagami T."/>
            <person name="Toyoda A."/>
            <person name="Takaki Y."/>
            <person name="Nishi S."/>
            <person name="Hori S."/>
            <person name="Arai W."/>
            <person name="Tsubouchi T."/>
            <person name="Morono Y."/>
            <person name="Uchiyama I."/>
            <person name="Ito T."/>
            <person name="Fujiyama A."/>
            <person name="Inagaki F."/>
            <person name="Takami H."/>
        </authorList>
    </citation>
    <scope>NUCLEOTIDE SEQUENCE</scope>
    <source>
        <strain evidence="1">Expedition CK06-06</strain>
    </source>
</reference>
<name>X1HHN1_9ZZZZ</name>
<protein>
    <submittedName>
        <fullName evidence="1">Uncharacterized protein</fullName>
    </submittedName>
</protein>
<organism evidence="1">
    <name type="scientific">marine sediment metagenome</name>
    <dbReference type="NCBI Taxonomy" id="412755"/>
    <lineage>
        <taxon>unclassified sequences</taxon>
        <taxon>metagenomes</taxon>
        <taxon>ecological metagenomes</taxon>
    </lineage>
</organism>
<accession>X1HHN1</accession>
<dbReference type="AlphaFoldDB" id="X1HHN1"/>
<comment type="caution">
    <text evidence="1">The sequence shown here is derived from an EMBL/GenBank/DDBJ whole genome shotgun (WGS) entry which is preliminary data.</text>
</comment>
<sequence>GTHSYAVELSGEQRQEIMDKKGYTAEPQVRRFLQRIVDNMLPEILGEKK</sequence>
<proteinExistence type="predicted"/>
<evidence type="ECO:0000313" key="1">
    <source>
        <dbReference type="EMBL" id="GAH56545.1"/>
    </source>
</evidence>
<gene>
    <name evidence="1" type="ORF">S03H2_30486</name>
</gene>